<comment type="caution">
    <text evidence="1">The sequence shown here is derived from an EMBL/GenBank/DDBJ whole genome shotgun (WGS) entry which is preliminary data.</text>
</comment>
<reference evidence="1 2" key="1">
    <citation type="journal article" date="2021" name="Commun. Biol.">
        <title>The genome of Shorea leprosula (Dipterocarpaceae) highlights the ecological relevance of drought in aseasonal tropical rainforests.</title>
        <authorList>
            <person name="Ng K.K.S."/>
            <person name="Kobayashi M.J."/>
            <person name="Fawcett J.A."/>
            <person name="Hatakeyama M."/>
            <person name="Paape T."/>
            <person name="Ng C.H."/>
            <person name="Ang C.C."/>
            <person name="Tnah L.H."/>
            <person name="Lee C.T."/>
            <person name="Nishiyama T."/>
            <person name="Sese J."/>
            <person name="O'Brien M.J."/>
            <person name="Copetti D."/>
            <person name="Mohd Noor M.I."/>
            <person name="Ong R.C."/>
            <person name="Putra M."/>
            <person name="Sireger I.Z."/>
            <person name="Indrioko S."/>
            <person name="Kosugi Y."/>
            <person name="Izuno A."/>
            <person name="Isagi Y."/>
            <person name="Lee S.L."/>
            <person name="Shimizu K.K."/>
        </authorList>
    </citation>
    <scope>NUCLEOTIDE SEQUENCE [LARGE SCALE GENOMIC DNA]</scope>
    <source>
        <strain evidence="1">214</strain>
    </source>
</reference>
<dbReference type="EMBL" id="BPVZ01000021">
    <property type="protein sequence ID" value="GKV04148.1"/>
    <property type="molecule type" value="Genomic_DNA"/>
</dbReference>
<sequence>MAKFQNLRFITEVAPPLFISMAKRRSTKMLLATIAEEEKDNLSEVVDETLCSTINRCCVCRDK</sequence>
<dbReference type="AlphaFoldDB" id="A0AAV5J279"/>
<dbReference type="Proteomes" id="UP001054252">
    <property type="component" value="Unassembled WGS sequence"/>
</dbReference>
<gene>
    <name evidence="1" type="ORF">SLEP1_g16345</name>
</gene>
<name>A0AAV5J279_9ROSI</name>
<keyword evidence="2" id="KW-1185">Reference proteome</keyword>
<evidence type="ECO:0000313" key="2">
    <source>
        <dbReference type="Proteomes" id="UP001054252"/>
    </source>
</evidence>
<dbReference type="PANTHER" id="PTHR35101:SF14">
    <property type="entry name" value="SULFOTRANSFERASE"/>
    <property type="match status" value="1"/>
</dbReference>
<accession>A0AAV5J279</accession>
<evidence type="ECO:0000313" key="1">
    <source>
        <dbReference type="EMBL" id="GKV04148.1"/>
    </source>
</evidence>
<dbReference type="PANTHER" id="PTHR35101">
    <property type="entry name" value="OS02G0162600 PROTEIN"/>
    <property type="match status" value="1"/>
</dbReference>
<proteinExistence type="predicted"/>
<organism evidence="1 2">
    <name type="scientific">Rubroshorea leprosula</name>
    <dbReference type="NCBI Taxonomy" id="152421"/>
    <lineage>
        <taxon>Eukaryota</taxon>
        <taxon>Viridiplantae</taxon>
        <taxon>Streptophyta</taxon>
        <taxon>Embryophyta</taxon>
        <taxon>Tracheophyta</taxon>
        <taxon>Spermatophyta</taxon>
        <taxon>Magnoliopsida</taxon>
        <taxon>eudicotyledons</taxon>
        <taxon>Gunneridae</taxon>
        <taxon>Pentapetalae</taxon>
        <taxon>rosids</taxon>
        <taxon>malvids</taxon>
        <taxon>Malvales</taxon>
        <taxon>Dipterocarpaceae</taxon>
        <taxon>Rubroshorea</taxon>
    </lineage>
</organism>
<protein>
    <submittedName>
        <fullName evidence="1">Uncharacterized protein</fullName>
    </submittedName>
</protein>